<sequence length="112" mass="12662">MIETPGMVFDFALTPDMITSHFDDPNSDLSKLIRYVVKGFTKPNTEYLSIDPKQNLVEMGMEIRDSSIFCPGENTKNCQYGFRRTDVLPLIDTKTALGGTTVFHQVNDDPRI</sequence>
<proteinExistence type="predicted"/>
<name>F4RXS1_MELLP</name>
<dbReference type="GeneID" id="18923887"/>
<dbReference type="KEGG" id="mlr:MELLADRAFT_109830"/>
<dbReference type="VEuPathDB" id="FungiDB:MELLADRAFT_109830"/>
<accession>F4RXS1</accession>
<dbReference type="HOGENOM" id="CLU_2146419_0_0_1"/>
<keyword evidence="3" id="KW-1185">Reference proteome</keyword>
<dbReference type="AlphaFoldDB" id="F4RXS1"/>
<evidence type="ECO:0000313" key="3">
    <source>
        <dbReference type="Proteomes" id="UP000001072"/>
    </source>
</evidence>
<dbReference type="RefSeq" id="XP_007413890.1">
    <property type="nucleotide sequence ID" value="XM_007413828.1"/>
</dbReference>
<dbReference type="Pfam" id="PF18271">
    <property type="entry name" value="GH131_N"/>
    <property type="match status" value="1"/>
</dbReference>
<dbReference type="InParanoid" id="F4RXS1"/>
<protein>
    <recommendedName>
        <fullName evidence="1">Glycoside hydrolase 131 catalytic N-terminal domain-containing protein</fullName>
    </recommendedName>
</protein>
<organism evidence="3">
    <name type="scientific">Melampsora larici-populina (strain 98AG31 / pathotype 3-4-7)</name>
    <name type="common">Poplar leaf rust fungus</name>
    <dbReference type="NCBI Taxonomy" id="747676"/>
    <lineage>
        <taxon>Eukaryota</taxon>
        <taxon>Fungi</taxon>
        <taxon>Dikarya</taxon>
        <taxon>Basidiomycota</taxon>
        <taxon>Pucciniomycotina</taxon>
        <taxon>Pucciniomycetes</taxon>
        <taxon>Pucciniales</taxon>
        <taxon>Melampsoraceae</taxon>
        <taxon>Melampsora</taxon>
    </lineage>
</organism>
<reference evidence="3" key="1">
    <citation type="journal article" date="2011" name="Proc. Natl. Acad. Sci. U.S.A.">
        <title>Obligate biotrophy features unraveled by the genomic analysis of rust fungi.</title>
        <authorList>
            <person name="Duplessis S."/>
            <person name="Cuomo C.A."/>
            <person name="Lin Y.-C."/>
            <person name="Aerts A."/>
            <person name="Tisserant E."/>
            <person name="Veneault-Fourrey C."/>
            <person name="Joly D.L."/>
            <person name="Hacquard S."/>
            <person name="Amselem J."/>
            <person name="Cantarel B.L."/>
            <person name="Chiu R."/>
            <person name="Coutinho P.M."/>
            <person name="Feau N."/>
            <person name="Field M."/>
            <person name="Frey P."/>
            <person name="Gelhaye E."/>
            <person name="Goldberg J."/>
            <person name="Grabherr M.G."/>
            <person name="Kodira C.D."/>
            <person name="Kohler A."/>
            <person name="Kuees U."/>
            <person name="Lindquist E.A."/>
            <person name="Lucas S.M."/>
            <person name="Mago R."/>
            <person name="Mauceli E."/>
            <person name="Morin E."/>
            <person name="Murat C."/>
            <person name="Pangilinan J.L."/>
            <person name="Park R."/>
            <person name="Pearson M."/>
            <person name="Quesneville H."/>
            <person name="Rouhier N."/>
            <person name="Sakthikumar S."/>
            <person name="Salamov A.A."/>
            <person name="Schmutz J."/>
            <person name="Selles B."/>
            <person name="Shapiro H."/>
            <person name="Tanguay P."/>
            <person name="Tuskan G.A."/>
            <person name="Henrissat B."/>
            <person name="Van de Peer Y."/>
            <person name="Rouze P."/>
            <person name="Ellis J.G."/>
            <person name="Dodds P.N."/>
            <person name="Schein J.E."/>
            <person name="Zhong S."/>
            <person name="Hamelin R.C."/>
            <person name="Grigoriev I.V."/>
            <person name="Szabo L.J."/>
            <person name="Martin F."/>
        </authorList>
    </citation>
    <scope>NUCLEOTIDE SEQUENCE [LARGE SCALE GENOMIC DNA]</scope>
    <source>
        <strain evidence="3">98AG31 / pathotype 3-4-7</strain>
    </source>
</reference>
<dbReference type="InterPro" id="IPR041524">
    <property type="entry name" value="GH131_N"/>
</dbReference>
<evidence type="ECO:0000313" key="2">
    <source>
        <dbReference type="EMBL" id="EGG02777.1"/>
    </source>
</evidence>
<dbReference type="OrthoDB" id="5283326at2759"/>
<dbReference type="EMBL" id="GL883128">
    <property type="protein sequence ID" value="EGG02777.1"/>
    <property type="molecule type" value="Genomic_DNA"/>
</dbReference>
<feature type="domain" description="Glycoside hydrolase 131 catalytic N-terminal" evidence="1">
    <location>
        <begin position="9"/>
        <end position="104"/>
    </location>
</feature>
<evidence type="ECO:0000259" key="1">
    <source>
        <dbReference type="Pfam" id="PF18271"/>
    </source>
</evidence>
<gene>
    <name evidence="2" type="ORF">MELLADRAFT_109830</name>
</gene>
<dbReference type="Gene3D" id="2.60.120.1160">
    <property type="match status" value="1"/>
</dbReference>
<dbReference type="Proteomes" id="UP000001072">
    <property type="component" value="Unassembled WGS sequence"/>
</dbReference>